<dbReference type="InterPro" id="IPR008988">
    <property type="entry name" value="Transcriptional_repressor_C"/>
</dbReference>
<dbReference type="SMR" id="A0A6P1EAZ8"/>
<dbReference type="InterPro" id="IPR038157">
    <property type="entry name" value="FeoA_core_dom"/>
</dbReference>
<dbReference type="InterPro" id="IPR052713">
    <property type="entry name" value="FeoA"/>
</dbReference>
<keyword evidence="1" id="KW-0408">Iron</keyword>
<sequence>MEALSEAKHRGEYIIMNVLGDKAIVRRLSEMGMISGKKVTVISLSTDSSGMMIYFQGQRLAISLDIAERIVVRDIKEKAGDKLHSLSDLKIGKSGIVRKMVGDRALRRRLLDMGLTNNTMIKVNQIAPLGDPIELMVRGYKLSLRKRDASCVLIEEV</sequence>
<dbReference type="AlphaFoldDB" id="A0A6P1EAZ8"/>
<dbReference type="GeneID" id="69057369"/>
<organism evidence="3 4">
    <name type="scientific">Lentilactobacillus hilgardii</name>
    <name type="common">Lactobacillus hilgardii</name>
    <dbReference type="NCBI Taxonomy" id="1588"/>
    <lineage>
        <taxon>Bacteria</taxon>
        <taxon>Bacillati</taxon>
        <taxon>Bacillota</taxon>
        <taxon>Bacilli</taxon>
        <taxon>Lactobacillales</taxon>
        <taxon>Lactobacillaceae</taxon>
        <taxon>Lentilactobacillus</taxon>
    </lineage>
</organism>
<reference evidence="3 4" key="1">
    <citation type="submission" date="2019-12" db="EMBL/GenBank/DDBJ databases">
        <title>Lactobacillus hilgardii FLUB.</title>
        <authorList>
            <person name="Gustaw K."/>
        </authorList>
    </citation>
    <scope>NUCLEOTIDE SEQUENCE [LARGE SCALE GENOMIC DNA]</scope>
    <source>
        <strain evidence="3 4">FLUB</strain>
    </source>
</reference>
<dbReference type="Proteomes" id="UP000465035">
    <property type="component" value="Chromosome"/>
</dbReference>
<dbReference type="PANTHER" id="PTHR42954">
    <property type="entry name" value="FE(2+) TRANSPORT PROTEIN A"/>
    <property type="match status" value="1"/>
</dbReference>
<gene>
    <name evidence="3" type="ORF">GQR93_03210</name>
</gene>
<dbReference type="SMART" id="SM00899">
    <property type="entry name" value="FeoA"/>
    <property type="match status" value="2"/>
</dbReference>
<dbReference type="EMBL" id="CP047121">
    <property type="protein sequence ID" value="QHB51304.1"/>
    <property type="molecule type" value="Genomic_DNA"/>
</dbReference>
<dbReference type="SUPFAM" id="SSF50037">
    <property type="entry name" value="C-terminal domain of transcriptional repressors"/>
    <property type="match status" value="2"/>
</dbReference>
<dbReference type="GO" id="GO:0046914">
    <property type="term" value="F:transition metal ion binding"/>
    <property type="evidence" value="ECO:0007669"/>
    <property type="project" value="InterPro"/>
</dbReference>
<feature type="domain" description="Ferrous iron transporter FeoA-like" evidence="2">
    <location>
        <begin position="84"/>
        <end position="156"/>
    </location>
</feature>
<dbReference type="Gene3D" id="2.30.30.90">
    <property type="match status" value="2"/>
</dbReference>
<dbReference type="RefSeq" id="WP_159298691.1">
    <property type="nucleotide sequence ID" value="NZ_CM125935.1"/>
</dbReference>
<evidence type="ECO:0000313" key="4">
    <source>
        <dbReference type="Proteomes" id="UP000465035"/>
    </source>
</evidence>
<dbReference type="PANTHER" id="PTHR42954:SF2">
    <property type="entry name" value="FE(2+) TRANSPORT PROTEIN A"/>
    <property type="match status" value="1"/>
</dbReference>
<feature type="domain" description="Ferrous iron transporter FeoA-like" evidence="2">
    <location>
        <begin position="2"/>
        <end position="74"/>
    </location>
</feature>
<evidence type="ECO:0000259" key="2">
    <source>
        <dbReference type="SMART" id="SM00899"/>
    </source>
</evidence>
<dbReference type="InterPro" id="IPR007167">
    <property type="entry name" value="Fe-transptr_FeoA-like"/>
</dbReference>
<dbReference type="Pfam" id="PF04023">
    <property type="entry name" value="FeoA"/>
    <property type="match status" value="2"/>
</dbReference>
<evidence type="ECO:0000313" key="3">
    <source>
        <dbReference type="EMBL" id="QHB51304.1"/>
    </source>
</evidence>
<protein>
    <submittedName>
        <fullName evidence="3">Ferrous iron transport protein A</fullName>
    </submittedName>
</protein>
<proteinExistence type="predicted"/>
<evidence type="ECO:0000256" key="1">
    <source>
        <dbReference type="ARBA" id="ARBA00023004"/>
    </source>
</evidence>
<accession>A0A6P1EAZ8</accession>
<name>A0A6P1EAZ8_LENHI</name>